<feature type="region of interest" description="Disordered" evidence="8">
    <location>
        <begin position="198"/>
        <end position="346"/>
    </location>
</feature>
<feature type="transmembrane region" description="Helical" evidence="9">
    <location>
        <begin position="770"/>
        <end position="793"/>
    </location>
</feature>
<dbReference type="FunFam" id="2.30.30.60:FF:000003">
    <property type="entry name" value="Predicted mechanosensitive ion channel"/>
    <property type="match status" value="1"/>
</dbReference>
<feature type="compositionally biased region" description="Low complexity" evidence="8">
    <location>
        <begin position="226"/>
        <end position="235"/>
    </location>
</feature>
<dbReference type="Gene3D" id="2.30.30.60">
    <property type="match status" value="1"/>
</dbReference>
<dbReference type="Pfam" id="PF00924">
    <property type="entry name" value="MS_channel_2nd"/>
    <property type="match status" value="1"/>
</dbReference>
<evidence type="ECO:0000256" key="5">
    <source>
        <dbReference type="ARBA" id="ARBA00022989"/>
    </source>
</evidence>
<feature type="transmembrane region" description="Helical" evidence="9">
    <location>
        <begin position="437"/>
        <end position="463"/>
    </location>
</feature>
<evidence type="ECO:0000256" key="4">
    <source>
        <dbReference type="ARBA" id="ARBA00022692"/>
    </source>
</evidence>
<dbReference type="AlphaFoldDB" id="A0A3L6EUE2"/>
<protein>
    <recommendedName>
        <fullName evidence="7">Mechanosensitive ion channel protein</fullName>
    </recommendedName>
</protein>
<feature type="transmembrane region" description="Helical" evidence="9">
    <location>
        <begin position="404"/>
        <end position="425"/>
    </location>
</feature>
<comment type="similarity">
    <text evidence="2 7">Belongs to the MscS (TC 1.A.23) family.</text>
</comment>
<feature type="compositionally biased region" description="Low complexity" evidence="8">
    <location>
        <begin position="1"/>
        <end position="20"/>
    </location>
</feature>
<comment type="subcellular location">
    <subcellularLocation>
        <location evidence="1">Membrane</location>
        <topology evidence="1">Multi-pass membrane protein</topology>
    </subcellularLocation>
</comment>
<keyword evidence="6 7" id="KW-0472">Membrane</keyword>
<dbReference type="SUPFAM" id="SSF50182">
    <property type="entry name" value="Sm-like ribonucleoproteins"/>
    <property type="match status" value="1"/>
</dbReference>
<evidence type="ECO:0000256" key="2">
    <source>
        <dbReference type="ARBA" id="ARBA00008017"/>
    </source>
</evidence>
<dbReference type="GO" id="GO:0005886">
    <property type="term" value="C:plasma membrane"/>
    <property type="evidence" value="ECO:0007669"/>
    <property type="project" value="UniProtKB-UniRule"/>
</dbReference>
<gene>
    <name evidence="11" type="primary">MSL8_1</name>
    <name evidence="11" type="ORF">Zm00014a_030853</name>
</gene>
<feature type="transmembrane region" description="Helical" evidence="9">
    <location>
        <begin position="739"/>
        <end position="764"/>
    </location>
</feature>
<dbReference type="GO" id="GO:0008381">
    <property type="term" value="F:mechanosensitive monoatomic ion channel activity"/>
    <property type="evidence" value="ECO:0007669"/>
    <property type="project" value="UniProtKB-ARBA"/>
</dbReference>
<evidence type="ECO:0000256" key="7">
    <source>
        <dbReference type="PIRNR" id="PIRNR017209"/>
    </source>
</evidence>
<feature type="compositionally biased region" description="Low complexity" evidence="8">
    <location>
        <begin position="70"/>
        <end position="85"/>
    </location>
</feature>
<feature type="compositionally biased region" description="Low complexity" evidence="8">
    <location>
        <begin position="124"/>
        <end position="153"/>
    </location>
</feature>
<dbReference type="PIRSF" id="PIRSF017209">
    <property type="entry name" value="Memb_At2g17000_prd"/>
    <property type="match status" value="1"/>
</dbReference>
<keyword evidence="4 9" id="KW-0812">Transmembrane</keyword>
<evidence type="ECO:0000256" key="8">
    <source>
        <dbReference type="SAM" id="MobiDB-lite"/>
    </source>
</evidence>
<feature type="compositionally biased region" description="Pro residues" evidence="8">
    <location>
        <begin position="277"/>
        <end position="291"/>
    </location>
</feature>
<dbReference type="ExpressionAtlas" id="A0A3L6EUE2">
    <property type="expression patterns" value="baseline and differential"/>
</dbReference>
<feature type="region of interest" description="Disordered" evidence="8">
    <location>
        <begin position="1"/>
        <end position="186"/>
    </location>
</feature>
<feature type="compositionally biased region" description="Polar residues" evidence="8">
    <location>
        <begin position="201"/>
        <end position="211"/>
    </location>
</feature>
<sequence>MDQARSKSGLLSHGSGKASSRPGSGTLGSPEEQPMLPDRREVVVKVDGNGNGHAPFSFHGADAGGGGKAGNATSSTHSTATTTPAESRPRSSEANSPRSPPKVWREGSYEFWNNDGGGAGAGATGRSAAAEAFSFKNRPPTQAPQSSSPSMSPTQPPRPEGGGVDPPTRLIGSFLRRQAASGGEVSLDLDLEMEELGRTAQLRSHPSFSSSLERDGRVSFQEPQKSHSTSSCSSDSDTDDGRKRRGDDGEVVRCTSSSTAAGTGPLLRIKTRSRLMDPPPQSQPAPAPAPASVPAASPVIDEERKSSGLRTPTKSGRLFSGLMHGNKSGPVGGKSGPMDDDEDDPFVDEDIPDDFKRGKFDALTVLQWLGLFLIVAALACSLSIKILSTKKVLGLHLWKWELLVFVLICGRLVSGWVIRLAVFGVERNFLLRKRVLYFVYGVRSAVQNALWLGLVLASWHFLFDKNVQQETNSPVLPYVTKILFCFLVATLIRLVKTLLLKVLASSFHVSTYFDRIQEALFNQYVIETLSGPPLVDENHVLAEVHELQRAGATIPKELSDAVPTKTVSGQRNIQLSGVMPKGEGSKQLSKEKGEGISIDALHKLNQKNISAWNMKRLMRIVRFGTLTTMDEQIQQATGEGDESATQIRSEYEAKIAAKKIFHNVAKPGSKYIYLSDLIRFMRQEEAVKAMNLFEGAQEHNRVSKRSLKNWVVNAFRERKALALTLNDTKTAVNKLNQMVNVVVGIIVFVLWLLILGIATTHFFVFLSSQLLLAVFVFGNTLKTVFEAIVFLFVMHPFDVGDRCEIEGVQAVVEEMNIMTTVFLRYDNLKIYYPNSVLATKPIMNFYRSPDMGEAIDFSIHVATPVEKLALMKERILRYIDNKKEHWYPGAMVVLRDVDDTNKLKVSIWLRHTLNFQDMGMRFVRRELVLQEMIKVLKDLEIEYRMLPLDVNMRTCYGFGGLKLQDTGGSTSGLSCSLEREAIEEDGMAPKQNGWNVLDGCDIGNEES</sequence>
<accession>A0A3L6EUE2</accession>
<keyword evidence="5 9" id="KW-1133">Transmembrane helix</keyword>
<dbReference type="EMBL" id="NCVQ01000006">
    <property type="protein sequence ID" value="PWZ24682.1"/>
    <property type="molecule type" value="Genomic_DNA"/>
</dbReference>
<feature type="compositionally biased region" description="Basic and acidic residues" evidence="8">
    <location>
        <begin position="239"/>
        <end position="251"/>
    </location>
</feature>
<evidence type="ECO:0000256" key="1">
    <source>
        <dbReference type="ARBA" id="ARBA00004141"/>
    </source>
</evidence>
<dbReference type="InterPro" id="IPR023408">
    <property type="entry name" value="MscS_beta-dom_sf"/>
</dbReference>
<evidence type="ECO:0000313" key="12">
    <source>
        <dbReference type="Proteomes" id="UP000251960"/>
    </source>
</evidence>
<organism evidence="11 12">
    <name type="scientific">Zea mays</name>
    <name type="common">Maize</name>
    <dbReference type="NCBI Taxonomy" id="4577"/>
    <lineage>
        <taxon>Eukaryota</taxon>
        <taxon>Viridiplantae</taxon>
        <taxon>Streptophyta</taxon>
        <taxon>Embryophyta</taxon>
        <taxon>Tracheophyta</taxon>
        <taxon>Spermatophyta</taxon>
        <taxon>Magnoliopsida</taxon>
        <taxon>Liliopsida</taxon>
        <taxon>Poales</taxon>
        <taxon>Poaceae</taxon>
        <taxon>PACMAD clade</taxon>
        <taxon>Panicoideae</taxon>
        <taxon>Andropogonodae</taxon>
        <taxon>Andropogoneae</taxon>
        <taxon>Tripsacinae</taxon>
        <taxon>Zea</taxon>
    </lineage>
</organism>
<dbReference type="InterPro" id="IPR016688">
    <property type="entry name" value="MscS-like_plants/fungi"/>
</dbReference>
<feature type="domain" description="Mechanosensitive ion channel MscS" evidence="10">
    <location>
        <begin position="789"/>
        <end position="845"/>
    </location>
</feature>
<evidence type="ECO:0000313" key="11">
    <source>
        <dbReference type="EMBL" id="PWZ24682.1"/>
    </source>
</evidence>
<evidence type="ECO:0000256" key="9">
    <source>
        <dbReference type="SAM" id="Phobius"/>
    </source>
</evidence>
<dbReference type="GO" id="GO:0050982">
    <property type="term" value="P:detection of mechanical stimulus"/>
    <property type="evidence" value="ECO:0007669"/>
    <property type="project" value="UniProtKB-ARBA"/>
</dbReference>
<dbReference type="Proteomes" id="UP000251960">
    <property type="component" value="Chromosome 5"/>
</dbReference>
<evidence type="ECO:0000256" key="3">
    <source>
        <dbReference type="ARBA" id="ARBA00022448"/>
    </source>
</evidence>
<feature type="transmembrane region" description="Helical" evidence="9">
    <location>
        <begin position="475"/>
        <end position="495"/>
    </location>
</feature>
<proteinExistence type="inferred from homology"/>
<comment type="caution">
    <text evidence="11">The sequence shown here is derived from an EMBL/GenBank/DDBJ whole genome shotgun (WGS) entry which is preliminary data.</text>
</comment>
<dbReference type="InterPro" id="IPR006685">
    <property type="entry name" value="MscS_channel_2nd"/>
</dbReference>
<dbReference type="PANTHER" id="PTHR31618:SF1">
    <property type="entry name" value="EF-HAND DOMAIN-CONTAINING PROTEIN"/>
    <property type="match status" value="1"/>
</dbReference>
<reference evidence="11 12" key="1">
    <citation type="journal article" date="2018" name="Nat. Genet.">
        <title>Extensive intraspecific gene order and gene structural variations between Mo17 and other maize genomes.</title>
        <authorList>
            <person name="Sun S."/>
            <person name="Zhou Y."/>
            <person name="Chen J."/>
            <person name="Shi J."/>
            <person name="Zhao H."/>
            <person name="Zhao H."/>
            <person name="Song W."/>
            <person name="Zhang M."/>
            <person name="Cui Y."/>
            <person name="Dong X."/>
            <person name="Liu H."/>
            <person name="Ma X."/>
            <person name="Jiao Y."/>
            <person name="Wang B."/>
            <person name="Wei X."/>
            <person name="Stein J.C."/>
            <person name="Glaubitz J.C."/>
            <person name="Lu F."/>
            <person name="Yu G."/>
            <person name="Liang C."/>
            <person name="Fengler K."/>
            <person name="Li B."/>
            <person name="Rafalski A."/>
            <person name="Schnable P.S."/>
            <person name="Ware D.H."/>
            <person name="Buckler E.S."/>
            <person name="Lai J."/>
        </authorList>
    </citation>
    <scope>NUCLEOTIDE SEQUENCE [LARGE SCALE GENOMIC DNA]</scope>
    <source>
        <strain evidence="12">cv. Missouri 17</strain>
        <tissue evidence="11">Seedling</tissue>
    </source>
</reference>
<dbReference type="InterPro" id="IPR010920">
    <property type="entry name" value="LSM_dom_sf"/>
</dbReference>
<evidence type="ECO:0000256" key="6">
    <source>
        <dbReference type="ARBA" id="ARBA00023136"/>
    </source>
</evidence>
<feature type="transmembrane region" description="Helical" evidence="9">
    <location>
        <begin position="365"/>
        <end position="384"/>
    </location>
</feature>
<name>A0A3L6EUE2_MAIZE</name>
<keyword evidence="3" id="KW-0813">Transport</keyword>
<dbReference type="PANTHER" id="PTHR31618">
    <property type="entry name" value="MECHANOSENSITIVE ION CHANNEL PROTEIN 5"/>
    <property type="match status" value="1"/>
</dbReference>
<evidence type="ECO:0000259" key="10">
    <source>
        <dbReference type="Pfam" id="PF00924"/>
    </source>
</evidence>